<name>A0A8T0E3Y2_ARGBR</name>
<organism evidence="3 4">
    <name type="scientific">Argiope bruennichi</name>
    <name type="common">Wasp spider</name>
    <name type="synonym">Aranea bruennichi</name>
    <dbReference type="NCBI Taxonomy" id="94029"/>
    <lineage>
        <taxon>Eukaryota</taxon>
        <taxon>Metazoa</taxon>
        <taxon>Ecdysozoa</taxon>
        <taxon>Arthropoda</taxon>
        <taxon>Chelicerata</taxon>
        <taxon>Arachnida</taxon>
        <taxon>Araneae</taxon>
        <taxon>Araneomorphae</taxon>
        <taxon>Entelegynae</taxon>
        <taxon>Araneoidea</taxon>
        <taxon>Araneidae</taxon>
        <taxon>Argiope</taxon>
    </lineage>
</organism>
<sequence length="615" mass="69512">MAAIDVDASFRSLEECFESLENVLNCVGNPSKKLREGARTALGKLKLHFIKVSNGSASIKHNDIHHDITASVKQPTYASAEAPSIVENEIHSMDNNVIVCSNDNNSTSEEVRKSEAQLTPIELQVGAAANAINLWRNLLYPRLSMNSFLSQTHLRVIQLNLHKSKCATQQLILNMESRNIDIALVQEPHSYKGTLPGFPSSYRVFYSQNSDLIKAAIIVRNRNISAFLDVNYLDYNMVTVHFNINKISYLFVSYYFEPSKNIDSDLQKINQLFSNVPINKLVWSMDANSKSETWFSPLSDSRGIKLTEFISAHNLFVINEDCGPTFCGSQGSSYIDVTVVGTDLLEDVSCWHLTTYDSLSDHKSFEFEKFQKRVELSGIALPCGTVTNSFEETINAVLSHSFPEDNENDDNDCHKKIRHDALLNTNVANDPPFTIHEIDSVIRKLKLKKSPGPDSIPNEVIKKLHEMHPDLFLKLFNSCLRLKIFPRCWKKARVILIPKNNDVCIPHLDNLRCISLLSTLGKCFERLIVNRLAWRLHKDNYFNKNQFGFMPQKCTEDALLNLNKFVLNGKKKNLHTILVFLDIKGAFDMPGGCYYGSIKGANIPGKYYYAVISSS</sequence>
<evidence type="ECO:0000313" key="4">
    <source>
        <dbReference type="Proteomes" id="UP000807504"/>
    </source>
</evidence>
<keyword evidence="3" id="KW-0548">Nucleotidyltransferase</keyword>
<proteinExistence type="predicted"/>
<dbReference type="InterPro" id="IPR005135">
    <property type="entry name" value="Endo/exonuclease/phosphatase"/>
</dbReference>
<dbReference type="SUPFAM" id="SSF56219">
    <property type="entry name" value="DNase I-like"/>
    <property type="match status" value="1"/>
</dbReference>
<comment type="caution">
    <text evidence="3">The sequence shown here is derived from an EMBL/GenBank/DDBJ whole genome shotgun (WGS) entry which is preliminary data.</text>
</comment>
<accession>A0A8T0E3Y2</accession>
<dbReference type="Pfam" id="PF14529">
    <property type="entry name" value="Exo_endo_phos_2"/>
    <property type="match status" value="1"/>
</dbReference>
<evidence type="ECO:0000259" key="2">
    <source>
        <dbReference type="Pfam" id="PF14529"/>
    </source>
</evidence>
<dbReference type="PANTHER" id="PTHR19446">
    <property type="entry name" value="REVERSE TRANSCRIPTASES"/>
    <property type="match status" value="1"/>
</dbReference>
<reference evidence="3" key="1">
    <citation type="journal article" date="2020" name="bioRxiv">
        <title>Chromosome-level reference genome of the European wasp spider Argiope bruennichi: a resource for studies on range expansion and evolutionary adaptation.</title>
        <authorList>
            <person name="Sheffer M.M."/>
            <person name="Hoppe A."/>
            <person name="Krehenwinkel H."/>
            <person name="Uhl G."/>
            <person name="Kuss A.W."/>
            <person name="Jensen L."/>
            <person name="Jensen C."/>
            <person name="Gillespie R.G."/>
            <person name="Hoff K.J."/>
            <person name="Prost S."/>
        </authorList>
    </citation>
    <scope>NUCLEOTIDE SEQUENCE</scope>
</reference>
<dbReference type="InterPro" id="IPR043502">
    <property type="entry name" value="DNA/RNA_pol_sf"/>
</dbReference>
<feature type="domain" description="Endonuclease/exonuclease/phosphatase" evidence="2">
    <location>
        <begin position="250"/>
        <end position="364"/>
    </location>
</feature>
<dbReference type="AlphaFoldDB" id="A0A8T0E3Y2"/>
<keyword evidence="3" id="KW-0808">Transferase</keyword>
<dbReference type="InterPro" id="IPR000477">
    <property type="entry name" value="RT_dom"/>
</dbReference>
<keyword evidence="4" id="KW-1185">Reference proteome</keyword>
<dbReference type="Proteomes" id="UP000807504">
    <property type="component" value="Unassembled WGS sequence"/>
</dbReference>
<dbReference type="Gene3D" id="3.60.10.10">
    <property type="entry name" value="Endonuclease/exonuclease/phosphatase"/>
    <property type="match status" value="1"/>
</dbReference>
<reference evidence="3" key="2">
    <citation type="submission" date="2020-06" db="EMBL/GenBank/DDBJ databases">
        <authorList>
            <person name="Sheffer M."/>
        </authorList>
    </citation>
    <scope>NUCLEOTIDE SEQUENCE</scope>
</reference>
<dbReference type="GO" id="GO:0003964">
    <property type="term" value="F:RNA-directed DNA polymerase activity"/>
    <property type="evidence" value="ECO:0007669"/>
    <property type="project" value="UniProtKB-KW"/>
</dbReference>
<dbReference type="Pfam" id="PF00078">
    <property type="entry name" value="RVT_1"/>
    <property type="match status" value="1"/>
</dbReference>
<dbReference type="SUPFAM" id="SSF56672">
    <property type="entry name" value="DNA/RNA polymerases"/>
    <property type="match status" value="1"/>
</dbReference>
<gene>
    <name evidence="3" type="ORF">HNY73_022982</name>
</gene>
<dbReference type="EMBL" id="JABXBU010002231">
    <property type="protein sequence ID" value="KAF8764959.1"/>
    <property type="molecule type" value="Genomic_DNA"/>
</dbReference>
<evidence type="ECO:0000313" key="3">
    <source>
        <dbReference type="EMBL" id="KAF8764959.1"/>
    </source>
</evidence>
<keyword evidence="3" id="KW-0695">RNA-directed DNA polymerase</keyword>
<feature type="domain" description="Reverse transcriptase" evidence="1">
    <location>
        <begin position="497"/>
        <end position="588"/>
    </location>
</feature>
<dbReference type="InterPro" id="IPR036691">
    <property type="entry name" value="Endo/exonu/phosph_ase_sf"/>
</dbReference>
<evidence type="ECO:0000259" key="1">
    <source>
        <dbReference type="Pfam" id="PF00078"/>
    </source>
</evidence>
<protein>
    <submittedName>
        <fullName evidence="3">RNA-directed DNA polymerase mobile like protein</fullName>
    </submittedName>
</protein>